<comment type="caution">
    <text evidence="2">The sequence shown here is derived from an EMBL/GenBank/DDBJ whole genome shotgun (WGS) entry which is preliminary data.</text>
</comment>
<gene>
    <name evidence="2" type="ORF">COS78_03845</name>
</gene>
<keyword evidence="1" id="KW-1133">Transmembrane helix</keyword>
<dbReference type="Proteomes" id="UP000231407">
    <property type="component" value="Unassembled WGS sequence"/>
</dbReference>
<feature type="transmembrane region" description="Helical" evidence="1">
    <location>
        <begin position="6"/>
        <end position="23"/>
    </location>
</feature>
<evidence type="ECO:0000313" key="3">
    <source>
        <dbReference type="Proteomes" id="UP000231407"/>
    </source>
</evidence>
<organism evidence="2 3">
    <name type="scientific">Candidatus Shapirobacteria bacterium CG06_land_8_20_14_3_00_40_12</name>
    <dbReference type="NCBI Taxonomy" id="1974881"/>
    <lineage>
        <taxon>Bacteria</taxon>
        <taxon>Candidatus Shapironibacteriota</taxon>
    </lineage>
</organism>
<dbReference type="AlphaFoldDB" id="A0A2M7ARC3"/>
<dbReference type="EMBL" id="PEWA01000052">
    <property type="protein sequence ID" value="PIU73177.1"/>
    <property type="molecule type" value="Genomic_DNA"/>
</dbReference>
<evidence type="ECO:0000256" key="1">
    <source>
        <dbReference type="SAM" id="Phobius"/>
    </source>
</evidence>
<keyword evidence="1" id="KW-0472">Membrane</keyword>
<reference evidence="3" key="1">
    <citation type="submission" date="2017-09" db="EMBL/GenBank/DDBJ databases">
        <title>Depth-based differentiation of microbial function through sediment-hosted aquifers and enrichment of novel symbionts in the deep terrestrial subsurface.</title>
        <authorList>
            <person name="Probst A.J."/>
            <person name="Ladd B."/>
            <person name="Jarett J.K."/>
            <person name="Geller-Mcgrath D.E."/>
            <person name="Sieber C.M.K."/>
            <person name="Emerson J.B."/>
            <person name="Anantharaman K."/>
            <person name="Thomas B.C."/>
            <person name="Malmstrom R."/>
            <person name="Stieglmeier M."/>
            <person name="Klingl A."/>
            <person name="Woyke T."/>
            <person name="Ryan C.M."/>
            <person name="Banfield J.F."/>
        </authorList>
    </citation>
    <scope>NUCLEOTIDE SEQUENCE [LARGE SCALE GENOMIC DNA]</scope>
</reference>
<protein>
    <submittedName>
        <fullName evidence="2">Uncharacterized protein</fullName>
    </submittedName>
</protein>
<evidence type="ECO:0000313" key="2">
    <source>
        <dbReference type="EMBL" id="PIU73177.1"/>
    </source>
</evidence>
<keyword evidence="1" id="KW-0812">Transmembrane</keyword>
<name>A0A2M7ARC3_9BACT</name>
<feature type="transmembrane region" description="Helical" evidence="1">
    <location>
        <begin position="155"/>
        <end position="175"/>
    </location>
</feature>
<proteinExistence type="predicted"/>
<sequence>MIKTALIITWVVFNIIALIYLVTPPPLLRDLPNSVRSTLPGDTVQLKNVSGYFTNLTRREVINHYLSFYNHPLLIHLNHPPEKSKTIFRDTMQSYYLEELVLPFKESLFINGYEWENDVFTKPEKRIANKLTYNGVSYSAKITLKTFPVSIFNRLLIFGFSQASLILIFLIYHHALKHEN</sequence>
<accession>A0A2M7ARC3</accession>